<dbReference type="SMART" id="SM00956">
    <property type="entry name" value="RQC"/>
    <property type="match status" value="1"/>
</dbReference>
<dbReference type="Gene3D" id="1.10.10.10">
    <property type="entry name" value="Winged helix-like DNA-binding domain superfamily/Winged helix DNA-binding domain"/>
    <property type="match status" value="1"/>
</dbReference>
<evidence type="ECO:0000259" key="25">
    <source>
        <dbReference type="PROSITE" id="PS51194"/>
    </source>
</evidence>
<dbReference type="AlphaFoldDB" id="A0A818URS5"/>
<keyword evidence="11" id="KW-0862">Zinc</keyword>
<keyword evidence="9" id="KW-0378">Hydrolase</keyword>
<comment type="similarity">
    <text evidence="3">Belongs to the helicase family. RecQ subfamily.</text>
</comment>
<proteinExistence type="inferred from homology"/>
<dbReference type="PANTHER" id="PTHR13710">
    <property type="entry name" value="DNA HELICASE RECQ FAMILY MEMBER"/>
    <property type="match status" value="1"/>
</dbReference>
<dbReference type="InterPro" id="IPR032284">
    <property type="entry name" value="RecQ_Zn-bd"/>
</dbReference>
<evidence type="ECO:0000256" key="10">
    <source>
        <dbReference type="ARBA" id="ARBA00022806"/>
    </source>
</evidence>
<feature type="region of interest" description="Disordered" evidence="22">
    <location>
        <begin position="102"/>
        <end position="140"/>
    </location>
</feature>
<protein>
    <recommendedName>
        <fullName evidence="20">RecQ-like DNA helicase BLM</fullName>
        <ecNumber evidence="18">5.6.2.4</ecNumber>
    </recommendedName>
    <alternativeName>
        <fullName evidence="19">DNA 3'-5' helicase BLM</fullName>
    </alternativeName>
</protein>
<dbReference type="GO" id="GO:0005737">
    <property type="term" value="C:cytoplasm"/>
    <property type="evidence" value="ECO:0007669"/>
    <property type="project" value="TreeGrafter"/>
</dbReference>
<evidence type="ECO:0000313" key="27">
    <source>
        <dbReference type="Proteomes" id="UP000663844"/>
    </source>
</evidence>
<keyword evidence="10" id="KW-0347">Helicase</keyword>
<keyword evidence="14" id="KW-0234">DNA repair</keyword>
<evidence type="ECO:0000256" key="1">
    <source>
        <dbReference type="ARBA" id="ARBA00001947"/>
    </source>
</evidence>
<dbReference type="NCBIfam" id="TIGR00614">
    <property type="entry name" value="recQ_fam"/>
    <property type="match status" value="1"/>
</dbReference>
<gene>
    <name evidence="26" type="ORF">OXD698_LOCUS12361</name>
</gene>
<dbReference type="PROSITE" id="PS51194">
    <property type="entry name" value="HELICASE_CTER"/>
    <property type="match status" value="1"/>
</dbReference>
<dbReference type="InterPro" id="IPR011545">
    <property type="entry name" value="DEAD/DEAH_box_helicase_dom"/>
</dbReference>
<accession>A0A818URS5</accession>
<comment type="caution">
    <text evidence="26">The sequence shown here is derived from an EMBL/GenBank/DDBJ whole genome shotgun (WGS) entry which is preliminary data.</text>
</comment>
<evidence type="ECO:0000256" key="16">
    <source>
        <dbReference type="ARBA" id="ARBA00023242"/>
    </source>
</evidence>
<feature type="compositionally biased region" description="Low complexity" evidence="22">
    <location>
        <begin position="184"/>
        <end position="202"/>
    </location>
</feature>
<dbReference type="GO" id="GO:0000724">
    <property type="term" value="P:double-strand break repair via homologous recombination"/>
    <property type="evidence" value="ECO:0007669"/>
    <property type="project" value="TreeGrafter"/>
</dbReference>
<keyword evidence="8 21" id="KW-0863">Zinc-finger</keyword>
<dbReference type="GO" id="GO:0003677">
    <property type="term" value="F:DNA binding"/>
    <property type="evidence" value="ECO:0007669"/>
    <property type="project" value="UniProtKB-KW"/>
</dbReference>
<feature type="region of interest" description="Disordered" evidence="22">
    <location>
        <begin position="173"/>
        <end position="208"/>
    </location>
</feature>
<dbReference type="InterPro" id="IPR014001">
    <property type="entry name" value="Helicase_ATP-bd"/>
</dbReference>
<dbReference type="InterPro" id="IPR001650">
    <property type="entry name" value="Helicase_C-like"/>
</dbReference>
<keyword evidence="13" id="KW-0238">DNA-binding</keyword>
<evidence type="ECO:0000256" key="13">
    <source>
        <dbReference type="ARBA" id="ARBA00023125"/>
    </source>
</evidence>
<dbReference type="InterPro" id="IPR036388">
    <property type="entry name" value="WH-like_DNA-bd_sf"/>
</dbReference>
<reference evidence="26" key="1">
    <citation type="submission" date="2021-02" db="EMBL/GenBank/DDBJ databases">
        <authorList>
            <person name="Nowell W R."/>
        </authorList>
    </citation>
    <scope>NUCLEOTIDE SEQUENCE</scope>
</reference>
<dbReference type="GO" id="GO:0016787">
    <property type="term" value="F:hydrolase activity"/>
    <property type="evidence" value="ECO:0007669"/>
    <property type="project" value="UniProtKB-KW"/>
</dbReference>
<feature type="domain" description="RING-type" evidence="23">
    <location>
        <begin position="218"/>
        <end position="259"/>
    </location>
</feature>
<dbReference type="GO" id="GO:0005634">
    <property type="term" value="C:nucleus"/>
    <property type="evidence" value="ECO:0007669"/>
    <property type="project" value="UniProtKB-SubCell"/>
</dbReference>
<dbReference type="GO" id="GO:0043138">
    <property type="term" value="F:3'-5' DNA helicase activity"/>
    <property type="evidence" value="ECO:0007669"/>
    <property type="project" value="UniProtKB-EC"/>
</dbReference>
<dbReference type="SMART" id="SM00487">
    <property type="entry name" value="DEXDc"/>
    <property type="match status" value="1"/>
</dbReference>
<keyword evidence="15" id="KW-0413">Isomerase</keyword>
<dbReference type="Pfam" id="PF00271">
    <property type="entry name" value="Helicase_C"/>
    <property type="match status" value="1"/>
</dbReference>
<evidence type="ECO:0000256" key="21">
    <source>
        <dbReference type="PROSITE-ProRule" id="PRU00175"/>
    </source>
</evidence>
<dbReference type="InterPro" id="IPR044876">
    <property type="entry name" value="HRDC_dom_sf"/>
</dbReference>
<dbReference type="InterPro" id="IPR013083">
    <property type="entry name" value="Znf_RING/FYVE/PHD"/>
</dbReference>
<evidence type="ECO:0000256" key="2">
    <source>
        <dbReference type="ARBA" id="ARBA00004123"/>
    </source>
</evidence>
<keyword evidence="16" id="KW-0539">Nucleus</keyword>
<dbReference type="Pfam" id="PF16124">
    <property type="entry name" value="RecQ_Zn_bind"/>
    <property type="match status" value="1"/>
</dbReference>
<dbReference type="FunFam" id="3.40.50.300:FF:000537">
    <property type="entry name" value="Bloom syndrome RecQ-like helicase"/>
    <property type="match status" value="1"/>
</dbReference>
<dbReference type="EMBL" id="CAJOAZ010000720">
    <property type="protein sequence ID" value="CAF3702232.1"/>
    <property type="molecule type" value="Genomic_DNA"/>
</dbReference>
<dbReference type="GO" id="GO:0005694">
    <property type="term" value="C:chromosome"/>
    <property type="evidence" value="ECO:0007669"/>
    <property type="project" value="TreeGrafter"/>
</dbReference>
<evidence type="ECO:0000256" key="9">
    <source>
        <dbReference type="ARBA" id="ARBA00022801"/>
    </source>
</evidence>
<dbReference type="GO" id="GO:0009378">
    <property type="term" value="F:four-way junction helicase activity"/>
    <property type="evidence" value="ECO:0007669"/>
    <property type="project" value="TreeGrafter"/>
</dbReference>
<dbReference type="InterPro" id="IPR001841">
    <property type="entry name" value="Znf_RING"/>
</dbReference>
<dbReference type="InterPro" id="IPR027417">
    <property type="entry name" value="P-loop_NTPase"/>
</dbReference>
<evidence type="ECO:0000256" key="17">
    <source>
        <dbReference type="ARBA" id="ARBA00034617"/>
    </source>
</evidence>
<dbReference type="PANTHER" id="PTHR13710:SF153">
    <property type="entry name" value="RECQ-LIKE DNA HELICASE BLM"/>
    <property type="match status" value="1"/>
</dbReference>
<dbReference type="Pfam" id="PF00270">
    <property type="entry name" value="DEAD"/>
    <property type="match status" value="1"/>
</dbReference>
<keyword evidence="5" id="KW-0479">Metal-binding</keyword>
<dbReference type="GO" id="GO:0008270">
    <property type="term" value="F:zinc ion binding"/>
    <property type="evidence" value="ECO:0007669"/>
    <property type="project" value="UniProtKB-KW"/>
</dbReference>
<evidence type="ECO:0000256" key="8">
    <source>
        <dbReference type="ARBA" id="ARBA00022771"/>
    </source>
</evidence>
<evidence type="ECO:0000259" key="23">
    <source>
        <dbReference type="PROSITE" id="PS50089"/>
    </source>
</evidence>
<feature type="domain" description="Helicase ATP-binding" evidence="24">
    <location>
        <begin position="379"/>
        <end position="554"/>
    </location>
</feature>
<dbReference type="FunFam" id="3.40.50.300:FF:000340">
    <property type="entry name" value="Bloom syndrome, RecQ helicase"/>
    <property type="match status" value="1"/>
</dbReference>
<dbReference type="Gene3D" id="3.40.50.300">
    <property type="entry name" value="P-loop containing nucleotide triphosphate hydrolases"/>
    <property type="match status" value="2"/>
</dbReference>
<organism evidence="26 27">
    <name type="scientific">Adineta steineri</name>
    <dbReference type="NCBI Taxonomy" id="433720"/>
    <lineage>
        <taxon>Eukaryota</taxon>
        <taxon>Metazoa</taxon>
        <taxon>Spiralia</taxon>
        <taxon>Gnathifera</taxon>
        <taxon>Rotifera</taxon>
        <taxon>Eurotatoria</taxon>
        <taxon>Bdelloidea</taxon>
        <taxon>Adinetida</taxon>
        <taxon>Adinetidae</taxon>
        <taxon>Adineta</taxon>
    </lineage>
</organism>
<evidence type="ECO:0000256" key="22">
    <source>
        <dbReference type="SAM" id="MobiDB-lite"/>
    </source>
</evidence>
<feature type="compositionally biased region" description="Low complexity" evidence="22">
    <location>
        <begin position="102"/>
        <end position="133"/>
    </location>
</feature>
<keyword evidence="7" id="KW-0227">DNA damage</keyword>
<evidence type="ECO:0000256" key="11">
    <source>
        <dbReference type="ARBA" id="ARBA00022833"/>
    </source>
</evidence>
<dbReference type="PROSITE" id="PS51192">
    <property type="entry name" value="HELICASE_ATP_BIND_1"/>
    <property type="match status" value="1"/>
</dbReference>
<evidence type="ECO:0000259" key="24">
    <source>
        <dbReference type="PROSITE" id="PS51192"/>
    </source>
</evidence>
<sequence length="1080" mass="122631">MIDRAARIKNNLSEQLKLFYDYTKDVQTKVIKPNPLPLPIFRLNTDTIPVRKSLPLTISNIPRLSLAIDQSNANISHSSIKEATVTTPSRDLSKLSLNLNNSAKATSKTESSSVIKKNESSSVIQTTESSSVIKKNGSPSVIKKTQASISSFLNAKSEPKTISPSTNKLQTSISSFFDTKSEPKTTSPPTNKFRTSITSSSPPSLPKKIEAASSSSLCPLCTQPYDPISRRPISEDSCGHTMCLQCFIFKNNQNGCIQCAKIEKENFLSKTTVKDDDFADFDQNQLFDEWNEEESLELTNMDTMNSIYDDDTEEGEESDEENLIDIKPNPYKVQWLSDIKDDAAEFSSDHTYPHTQTLFEVFDNIFGLKQFRSNQLEAINAALLHHDCFVLMPTGGGKSLCYQLPAVMDKGVTFIISPLRSLIYDQKQKLVSLGIECGALTSDVSQREVDEVYRELYKHTPGLKIVYVTPEKIAKSDQLTQLLKNLYERKLLARFVIDECHCVSEWGHDFRPDYASLGQLRVKYPGINVILLTATATPRVQKDILQQMKININQCKLFIQSFNRSNLIYECALKGTTDTALKKVANLIISHYNDKCGIVYCFSRAECDKTAKYLSAYKINALPYHAGLSDSKRQLVQNQWANDDCQVICATIAFGMGIDKPNVRFVIHLSMPKSIEGYYQESGRAGRDGEISYCYLFFCYQDLVKMKRLILNDDGQTSTKEAKKVRVDNLNRVYDYCLNNVTCRRTQLLEYFGELFPSSECKRMKRTVCDNCRQVLKTTSINCTQMSIEIIKLVSEFSHKNITLPAALDILRGANTKGIRDAGHNNLAAYNSCNQLSRVDLERLVCRLILEGYLLQEIVTHQQQSFESSAAYLRLGPKAHMALSNQSNRFMNPIELTIRTEQSNITNDEKRKQQTPVEQLNEQCLKELKKELKSIFGQNSHAMIIPERAIKEMVKLMPRTKEAMIKDVNEITEERYKRHELHRLLAITQRFGKELDEIKRKEENARKALLQTTTSKRKLTLSDEEQEDIDFSTDADGFIKVNKQGKKTNGHYNRFVKSKKRPASFFARKNAIAKRKRGGF</sequence>
<comment type="catalytic activity">
    <reaction evidence="17">
        <text>Couples ATP hydrolysis with the unwinding of duplex DNA by translocating in the 3'-5' direction.</text>
        <dbReference type="EC" id="5.6.2.4"/>
    </reaction>
</comment>
<evidence type="ECO:0000256" key="3">
    <source>
        <dbReference type="ARBA" id="ARBA00005446"/>
    </source>
</evidence>
<evidence type="ECO:0000256" key="20">
    <source>
        <dbReference type="ARBA" id="ARBA00073450"/>
    </source>
</evidence>
<dbReference type="Pfam" id="PF09382">
    <property type="entry name" value="RQC"/>
    <property type="match status" value="1"/>
</dbReference>
<dbReference type="SUPFAM" id="SSF57850">
    <property type="entry name" value="RING/U-box"/>
    <property type="match status" value="1"/>
</dbReference>
<evidence type="ECO:0000256" key="4">
    <source>
        <dbReference type="ARBA" id="ARBA00022705"/>
    </source>
</evidence>
<keyword evidence="4" id="KW-0235">DNA replication</keyword>
<evidence type="ECO:0000256" key="19">
    <source>
        <dbReference type="ARBA" id="ARBA00044542"/>
    </source>
</evidence>
<evidence type="ECO:0000256" key="14">
    <source>
        <dbReference type="ARBA" id="ARBA00023204"/>
    </source>
</evidence>
<comment type="cofactor">
    <cofactor evidence="1">
        <name>Zn(2+)</name>
        <dbReference type="ChEBI" id="CHEBI:29105"/>
    </cofactor>
</comment>
<dbReference type="Gene3D" id="3.30.40.10">
    <property type="entry name" value="Zinc/RING finger domain, C3HC4 (zinc finger)"/>
    <property type="match status" value="1"/>
</dbReference>
<dbReference type="InterPro" id="IPR018982">
    <property type="entry name" value="RQC_domain"/>
</dbReference>
<dbReference type="InterPro" id="IPR036390">
    <property type="entry name" value="WH_DNA-bd_sf"/>
</dbReference>
<feature type="domain" description="Helicase C-terminal" evidence="25">
    <location>
        <begin position="583"/>
        <end position="731"/>
    </location>
</feature>
<evidence type="ECO:0000313" key="26">
    <source>
        <dbReference type="EMBL" id="CAF3702232.1"/>
    </source>
</evidence>
<evidence type="ECO:0000256" key="12">
    <source>
        <dbReference type="ARBA" id="ARBA00022840"/>
    </source>
</evidence>
<keyword evidence="12" id="KW-0067">ATP-binding</keyword>
<dbReference type="Proteomes" id="UP000663844">
    <property type="component" value="Unassembled WGS sequence"/>
</dbReference>
<dbReference type="GO" id="GO:0005524">
    <property type="term" value="F:ATP binding"/>
    <property type="evidence" value="ECO:0007669"/>
    <property type="project" value="UniProtKB-KW"/>
</dbReference>
<evidence type="ECO:0000256" key="6">
    <source>
        <dbReference type="ARBA" id="ARBA00022741"/>
    </source>
</evidence>
<dbReference type="InterPro" id="IPR004589">
    <property type="entry name" value="DNA_helicase_ATP-dep_RecQ"/>
</dbReference>
<evidence type="ECO:0000256" key="5">
    <source>
        <dbReference type="ARBA" id="ARBA00022723"/>
    </source>
</evidence>
<dbReference type="SUPFAM" id="SSF52540">
    <property type="entry name" value="P-loop containing nucleoside triphosphate hydrolases"/>
    <property type="match status" value="1"/>
</dbReference>
<dbReference type="SUPFAM" id="SSF46785">
    <property type="entry name" value="Winged helix' DNA-binding domain"/>
    <property type="match status" value="1"/>
</dbReference>
<comment type="subcellular location">
    <subcellularLocation>
        <location evidence="2">Nucleus</location>
    </subcellularLocation>
</comment>
<evidence type="ECO:0000256" key="18">
    <source>
        <dbReference type="ARBA" id="ARBA00034808"/>
    </source>
</evidence>
<name>A0A818URS5_9BILA</name>
<keyword evidence="6" id="KW-0547">Nucleotide-binding</keyword>
<evidence type="ECO:0000256" key="15">
    <source>
        <dbReference type="ARBA" id="ARBA00023235"/>
    </source>
</evidence>
<dbReference type="SMART" id="SM00490">
    <property type="entry name" value="HELICc"/>
    <property type="match status" value="1"/>
</dbReference>
<dbReference type="GO" id="GO:0006260">
    <property type="term" value="P:DNA replication"/>
    <property type="evidence" value="ECO:0007669"/>
    <property type="project" value="UniProtKB-KW"/>
</dbReference>
<evidence type="ECO:0000256" key="7">
    <source>
        <dbReference type="ARBA" id="ARBA00022763"/>
    </source>
</evidence>
<dbReference type="CDD" id="cd18794">
    <property type="entry name" value="SF2_C_RecQ"/>
    <property type="match status" value="1"/>
</dbReference>
<dbReference type="Gene3D" id="1.10.150.80">
    <property type="entry name" value="HRDC domain"/>
    <property type="match status" value="1"/>
</dbReference>
<dbReference type="EC" id="5.6.2.4" evidence="18"/>
<dbReference type="PROSITE" id="PS50089">
    <property type="entry name" value="ZF_RING_2"/>
    <property type="match status" value="1"/>
</dbReference>